<dbReference type="EMBL" id="CP137757">
    <property type="protein sequence ID" value="WPF24559.1"/>
    <property type="molecule type" value="Genomic_DNA"/>
</dbReference>
<sequence>MFSRSRSPLVLIASSTALTAALAVGVPALTAPAPATAATPSIPDNLPIFPQVQENPSITVTFEDGTPAEGATVHRGDVLLVHGSGFSPQANKGGFPLPVPPGTSNGVFVLYSGFPDQWKPSENADSSTRKHPHDRMAWVMPKGTLDAVPQQPIDMHRSIARQAQPMNDDGTFTARLVVDPPEQTPGTNFGVYTYAGGGSVNPAEELYVPINYSPEPGPNTPPAPTEDLVVKANELFTATKLAQGGVNPKDGAAKQDDAQTVSFSRDRAAEEAANDGIRRYKGSVTGSARFNVVELTVANPWIITLPNGTEILTAETSDGNVGPDSLTRRPIGILSPANENGAKTYGIGPLQYGELTEQQ</sequence>
<dbReference type="RefSeq" id="WP_204087446.1">
    <property type="nucleotide sequence ID" value="NZ_CP137757.1"/>
</dbReference>
<keyword evidence="2" id="KW-0732">Signal</keyword>
<evidence type="ECO:0000313" key="3">
    <source>
        <dbReference type="EMBL" id="WPF24559.1"/>
    </source>
</evidence>
<proteinExistence type="predicted"/>
<evidence type="ECO:0000313" key="4">
    <source>
        <dbReference type="Proteomes" id="UP001174314"/>
    </source>
</evidence>
<feature type="region of interest" description="Disordered" evidence="1">
    <location>
        <begin position="244"/>
        <end position="267"/>
    </location>
</feature>
<evidence type="ECO:0000256" key="2">
    <source>
        <dbReference type="SAM" id="SignalP"/>
    </source>
</evidence>
<evidence type="ECO:0000256" key="1">
    <source>
        <dbReference type="SAM" id="MobiDB-lite"/>
    </source>
</evidence>
<dbReference type="KEGG" id="cpsk:Q0N40_08475"/>
<feature type="signal peptide" evidence="2">
    <location>
        <begin position="1"/>
        <end position="37"/>
    </location>
</feature>
<dbReference type="AlphaFoldDB" id="A0AAU0PVX8"/>
<keyword evidence="4" id="KW-1185">Reference proteome</keyword>
<reference evidence="3 4" key="1">
    <citation type="submission" date="2023-10" db="EMBL/GenBank/DDBJ databases">
        <title>complete genome sequence of Corynebacterium pseudokroppenstedtii P15-C1.</title>
        <authorList>
            <person name="Bruggemann H."/>
            <person name="Poehlein A."/>
        </authorList>
    </citation>
    <scope>NUCLEOTIDE SEQUENCE [LARGE SCALE GENOMIC DNA]</scope>
    <source>
        <strain evidence="3 4">P15_C1</strain>
    </source>
</reference>
<accession>A0AAU0PVX8</accession>
<gene>
    <name evidence="3" type="ORF">Q0N40_08475</name>
</gene>
<dbReference type="Proteomes" id="UP001174314">
    <property type="component" value="Chromosome"/>
</dbReference>
<organism evidence="3 4">
    <name type="scientific">Corynebacterium pseudokroppenstedtii</name>
    <dbReference type="NCBI Taxonomy" id="2804917"/>
    <lineage>
        <taxon>Bacteria</taxon>
        <taxon>Bacillati</taxon>
        <taxon>Actinomycetota</taxon>
        <taxon>Actinomycetes</taxon>
        <taxon>Mycobacteriales</taxon>
        <taxon>Corynebacteriaceae</taxon>
        <taxon>Corynebacterium</taxon>
    </lineage>
</organism>
<protein>
    <submittedName>
        <fullName evidence="3">HtaA protein</fullName>
    </submittedName>
</protein>
<feature type="chain" id="PRO_5043916685" evidence="2">
    <location>
        <begin position="38"/>
        <end position="359"/>
    </location>
</feature>
<name>A0AAU0PVX8_9CORY</name>